<dbReference type="PANTHER" id="PTHR35007:SF3">
    <property type="entry name" value="POSSIBLE CONSERVED ALANINE RICH MEMBRANE PROTEIN"/>
    <property type="match status" value="1"/>
</dbReference>
<feature type="transmembrane region" description="Helical" evidence="6">
    <location>
        <begin position="200"/>
        <end position="225"/>
    </location>
</feature>
<evidence type="ECO:0000256" key="6">
    <source>
        <dbReference type="SAM" id="Phobius"/>
    </source>
</evidence>
<evidence type="ECO:0000313" key="8">
    <source>
        <dbReference type="EMBL" id="RSX53636.1"/>
    </source>
</evidence>
<dbReference type="EMBL" id="QXGL01000002">
    <property type="protein sequence ID" value="RSX53636.1"/>
    <property type="molecule type" value="Genomic_DNA"/>
</dbReference>
<proteinExistence type="predicted"/>
<dbReference type="Pfam" id="PF00482">
    <property type="entry name" value="T2SSF"/>
    <property type="match status" value="1"/>
</dbReference>
<evidence type="ECO:0000259" key="7">
    <source>
        <dbReference type="Pfam" id="PF00482"/>
    </source>
</evidence>
<keyword evidence="3 6" id="KW-0812">Transmembrane</keyword>
<comment type="caution">
    <text evidence="8">The sequence shown here is derived from an EMBL/GenBank/DDBJ whole genome shotgun (WGS) entry which is preliminary data.</text>
</comment>
<reference evidence="8 9" key="1">
    <citation type="submission" date="2018-09" db="EMBL/GenBank/DDBJ databases">
        <title>Characterization of the phylogenetic diversity of five novel species belonging to the genus Bifidobacterium.</title>
        <authorList>
            <person name="Lugli G.A."/>
            <person name="Duranti S."/>
            <person name="Milani C."/>
        </authorList>
    </citation>
    <scope>NUCLEOTIDE SEQUENCE [LARGE SCALE GENOMIC DNA]</scope>
    <source>
        <strain evidence="8 9">2034B</strain>
    </source>
</reference>
<organism evidence="8 9">
    <name type="scientific">Bifidobacterium goeldii</name>
    <dbReference type="NCBI Taxonomy" id="2306975"/>
    <lineage>
        <taxon>Bacteria</taxon>
        <taxon>Bacillati</taxon>
        <taxon>Actinomycetota</taxon>
        <taxon>Actinomycetes</taxon>
        <taxon>Bifidobacteriales</taxon>
        <taxon>Bifidobacteriaceae</taxon>
        <taxon>Bifidobacterium</taxon>
    </lineage>
</organism>
<feature type="domain" description="Type II secretion system protein GspF" evidence="7">
    <location>
        <begin position="94"/>
        <end position="215"/>
    </location>
</feature>
<evidence type="ECO:0000256" key="5">
    <source>
        <dbReference type="ARBA" id="ARBA00023136"/>
    </source>
</evidence>
<name>A0A430FLB2_9BIFI</name>
<evidence type="ECO:0000256" key="4">
    <source>
        <dbReference type="ARBA" id="ARBA00022989"/>
    </source>
</evidence>
<dbReference type="Proteomes" id="UP000287533">
    <property type="component" value="Unassembled WGS sequence"/>
</dbReference>
<dbReference type="AlphaFoldDB" id="A0A430FLB2"/>
<evidence type="ECO:0000256" key="2">
    <source>
        <dbReference type="ARBA" id="ARBA00022475"/>
    </source>
</evidence>
<keyword evidence="9" id="KW-1185">Reference proteome</keyword>
<accession>A0A430FLB2</accession>
<feature type="transmembrane region" description="Helical" evidence="6">
    <location>
        <begin position="6"/>
        <end position="25"/>
    </location>
</feature>
<comment type="subcellular location">
    <subcellularLocation>
        <location evidence="1">Cell membrane</location>
        <topology evidence="1">Multi-pass membrane protein</topology>
    </subcellularLocation>
</comment>
<evidence type="ECO:0000256" key="1">
    <source>
        <dbReference type="ARBA" id="ARBA00004651"/>
    </source>
</evidence>
<sequence>MRWNEDVAIAVIAVVVMAMLCGWRPRRQLCAMPRRHDDLLGDDVAAARDGLGARAGKRKRSHMRARKRGIDDVANSFNELDHRPAIPLTLVMGLLSVSLRQGASIPRALDCVGETLDCSLGDELRVVARALNRGVGWNAAWTVHNRGLNAGAMRTLCDALESSWNHGSSPLGRLEAAIDQQDASERATIEQSAAKLSVKLLMPTGLCFLPAFVFLGIIPAVASFVM</sequence>
<gene>
    <name evidence="8" type="ORF">D2E25_0959</name>
</gene>
<protein>
    <submittedName>
        <fullName evidence="8">Pilus assembly protein</fullName>
    </submittedName>
</protein>
<keyword evidence="2" id="KW-1003">Cell membrane</keyword>
<dbReference type="GO" id="GO:0005886">
    <property type="term" value="C:plasma membrane"/>
    <property type="evidence" value="ECO:0007669"/>
    <property type="project" value="UniProtKB-SubCell"/>
</dbReference>
<dbReference type="InterPro" id="IPR018076">
    <property type="entry name" value="T2SS_GspF_dom"/>
</dbReference>
<evidence type="ECO:0000256" key="3">
    <source>
        <dbReference type="ARBA" id="ARBA00022692"/>
    </source>
</evidence>
<evidence type="ECO:0000313" key="9">
    <source>
        <dbReference type="Proteomes" id="UP000287533"/>
    </source>
</evidence>
<keyword evidence="4 6" id="KW-1133">Transmembrane helix</keyword>
<keyword evidence="5 6" id="KW-0472">Membrane</keyword>
<dbReference type="RefSeq" id="WP_241217016.1">
    <property type="nucleotide sequence ID" value="NZ_QXGL01000002.1"/>
</dbReference>
<dbReference type="PANTHER" id="PTHR35007">
    <property type="entry name" value="INTEGRAL MEMBRANE PROTEIN-RELATED"/>
    <property type="match status" value="1"/>
</dbReference>